<evidence type="ECO:0000256" key="2">
    <source>
        <dbReference type="SAM" id="SignalP"/>
    </source>
</evidence>
<reference evidence="3" key="1">
    <citation type="submission" date="2020-02" db="EMBL/GenBank/DDBJ databases">
        <authorList>
            <person name="Meier V. D."/>
        </authorList>
    </citation>
    <scope>NUCLEOTIDE SEQUENCE</scope>
    <source>
        <strain evidence="3">AVDCRST_MAG83</strain>
    </source>
</reference>
<gene>
    <name evidence="3" type="ORF">AVDCRST_MAG83-923</name>
</gene>
<feature type="compositionally biased region" description="Low complexity" evidence="1">
    <location>
        <begin position="28"/>
        <end position="58"/>
    </location>
</feature>
<feature type="chain" id="PRO_5038634896" description="Subtilisin inhibitor domain-containing protein" evidence="2">
    <location>
        <begin position="23"/>
        <end position="207"/>
    </location>
</feature>
<feature type="region of interest" description="Disordered" evidence="1">
    <location>
        <begin position="26"/>
        <end position="97"/>
    </location>
</feature>
<dbReference type="SUPFAM" id="SSF55399">
    <property type="entry name" value="Subtilisin inhibitor"/>
    <property type="match status" value="1"/>
</dbReference>
<name>A0A6J4HLN5_9MICC</name>
<keyword evidence="2" id="KW-0732">Signal</keyword>
<evidence type="ECO:0008006" key="4">
    <source>
        <dbReference type="Google" id="ProtNLM"/>
    </source>
</evidence>
<dbReference type="EMBL" id="CADCTE010000061">
    <property type="protein sequence ID" value="CAA9227853.1"/>
    <property type="molecule type" value="Genomic_DNA"/>
</dbReference>
<dbReference type="AlphaFoldDB" id="A0A6J4HLN5"/>
<accession>A0A6J4HLN5</accession>
<feature type="signal peptide" evidence="2">
    <location>
        <begin position="1"/>
        <end position="22"/>
    </location>
</feature>
<dbReference type="InterPro" id="IPR036819">
    <property type="entry name" value="Subtilisin_inhibitor-like_sf"/>
</dbReference>
<evidence type="ECO:0000313" key="3">
    <source>
        <dbReference type="EMBL" id="CAA9227853.1"/>
    </source>
</evidence>
<organism evidence="3">
    <name type="scientific">uncultured Arthrobacter sp</name>
    <dbReference type="NCBI Taxonomy" id="114050"/>
    <lineage>
        <taxon>Bacteria</taxon>
        <taxon>Bacillati</taxon>
        <taxon>Actinomycetota</taxon>
        <taxon>Actinomycetes</taxon>
        <taxon>Micrococcales</taxon>
        <taxon>Micrococcaceae</taxon>
        <taxon>Arthrobacter</taxon>
        <taxon>environmental samples</taxon>
    </lineage>
</organism>
<sequence>MRPHLTAAAAMALLLAALTGCTGGGTGDETTTAPSTTAPSATAPAATAPASPAPGSAAPTPPGPSAPAQPSASPSPTPTEAPTMTPKTPVPPPSADGTRLAVTIQESADAEPVEYILECVEGRPGPGTSLPNAEAACTVVSRLGVKFFTAIPDKNIVCTEIYGGPQTASITGTVDGKPVRARFARTNGCEISRWDAVKEILGTGGAF</sequence>
<evidence type="ECO:0000256" key="1">
    <source>
        <dbReference type="SAM" id="MobiDB-lite"/>
    </source>
</evidence>
<dbReference type="PROSITE" id="PS51257">
    <property type="entry name" value="PROKAR_LIPOPROTEIN"/>
    <property type="match status" value="1"/>
</dbReference>
<dbReference type="GO" id="GO:0004867">
    <property type="term" value="F:serine-type endopeptidase inhibitor activity"/>
    <property type="evidence" value="ECO:0007669"/>
    <property type="project" value="InterPro"/>
</dbReference>
<protein>
    <recommendedName>
        <fullName evidence="4">Subtilisin inhibitor domain-containing protein</fullName>
    </recommendedName>
</protein>
<dbReference type="Gene3D" id="3.30.350.10">
    <property type="entry name" value="Subtilisin inhibitor-like"/>
    <property type="match status" value="1"/>
</dbReference>
<proteinExistence type="predicted"/>
<feature type="compositionally biased region" description="Pro residues" evidence="1">
    <location>
        <begin position="59"/>
        <end position="79"/>
    </location>
</feature>